<name>A0ACB7S5J5_HYAAI</name>
<reference evidence="1" key="1">
    <citation type="submission" date="2020-05" db="EMBL/GenBank/DDBJ databases">
        <title>Large-scale comparative analyses of tick genomes elucidate their genetic diversity and vector capacities.</title>
        <authorList>
            <person name="Jia N."/>
            <person name="Wang J."/>
            <person name="Shi W."/>
            <person name="Du L."/>
            <person name="Sun Y."/>
            <person name="Zhan W."/>
            <person name="Jiang J."/>
            <person name="Wang Q."/>
            <person name="Zhang B."/>
            <person name="Ji P."/>
            <person name="Sakyi L.B."/>
            <person name="Cui X."/>
            <person name="Yuan T."/>
            <person name="Jiang B."/>
            <person name="Yang W."/>
            <person name="Lam T.T.-Y."/>
            <person name="Chang Q."/>
            <person name="Ding S."/>
            <person name="Wang X."/>
            <person name="Zhu J."/>
            <person name="Ruan X."/>
            <person name="Zhao L."/>
            <person name="Wei J."/>
            <person name="Que T."/>
            <person name="Du C."/>
            <person name="Cheng J."/>
            <person name="Dai P."/>
            <person name="Han X."/>
            <person name="Huang E."/>
            <person name="Gao Y."/>
            <person name="Liu J."/>
            <person name="Shao H."/>
            <person name="Ye R."/>
            <person name="Li L."/>
            <person name="Wei W."/>
            <person name="Wang X."/>
            <person name="Wang C."/>
            <person name="Yang T."/>
            <person name="Huo Q."/>
            <person name="Li W."/>
            <person name="Guo W."/>
            <person name="Chen H."/>
            <person name="Zhou L."/>
            <person name="Ni X."/>
            <person name="Tian J."/>
            <person name="Zhou Y."/>
            <person name="Sheng Y."/>
            <person name="Liu T."/>
            <person name="Pan Y."/>
            <person name="Xia L."/>
            <person name="Li J."/>
            <person name="Zhao F."/>
            <person name="Cao W."/>
        </authorList>
    </citation>
    <scope>NUCLEOTIDE SEQUENCE</scope>
    <source>
        <strain evidence="1">Hyas-2018</strain>
    </source>
</reference>
<evidence type="ECO:0000313" key="2">
    <source>
        <dbReference type="Proteomes" id="UP000821845"/>
    </source>
</evidence>
<protein>
    <submittedName>
        <fullName evidence="1">Uncharacterized protein</fullName>
    </submittedName>
</protein>
<sequence>MVDVNRAVRVLGCNLLKGLFSRCGSGENLLVSPYAAMVTLALLTAGAQEDTEQELGEALQVRLPLIHAAMRRTLLFPTATGPTPEQEKVFFRMANRVLVGSALSLNDSYCKIGSRVYGTTVEEADFADDADGERRTVNDWAKQKTGISGDVLGTECTLAADTGIVLLSAASLSSFGQVEAAPTLQTCAVYGYAWLEELSLQAVDVPFSCEAFTVTVLLPTGSKSLEDICENLTAEVLERVFAAVRRFRRVVRVQLPAISAETASDLKPVLIEMGVQQAFTDEAAFQRITSSSPSRVSWVMHRVRLDMQANNVQSTVPSVPGNVPAGGVGPFGPMAAAAPSAIPFLVNRPFVLCVRKMDILLLLACIQSVR</sequence>
<dbReference type="Proteomes" id="UP000821845">
    <property type="component" value="Chromosome 6"/>
</dbReference>
<comment type="caution">
    <text evidence="1">The sequence shown here is derived from an EMBL/GenBank/DDBJ whole genome shotgun (WGS) entry which is preliminary data.</text>
</comment>
<proteinExistence type="predicted"/>
<dbReference type="EMBL" id="CM023486">
    <property type="protein sequence ID" value="KAH6928938.1"/>
    <property type="molecule type" value="Genomic_DNA"/>
</dbReference>
<evidence type="ECO:0000313" key="1">
    <source>
        <dbReference type="EMBL" id="KAH6928938.1"/>
    </source>
</evidence>
<organism evidence="1 2">
    <name type="scientific">Hyalomma asiaticum</name>
    <name type="common">Tick</name>
    <dbReference type="NCBI Taxonomy" id="266040"/>
    <lineage>
        <taxon>Eukaryota</taxon>
        <taxon>Metazoa</taxon>
        <taxon>Ecdysozoa</taxon>
        <taxon>Arthropoda</taxon>
        <taxon>Chelicerata</taxon>
        <taxon>Arachnida</taxon>
        <taxon>Acari</taxon>
        <taxon>Parasitiformes</taxon>
        <taxon>Ixodida</taxon>
        <taxon>Ixodoidea</taxon>
        <taxon>Ixodidae</taxon>
        <taxon>Hyalomminae</taxon>
        <taxon>Hyalomma</taxon>
    </lineage>
</organism>
<gene>
    <name evidence="1" type="ORF">HPB50_021768</name>
</gene>
<keyword evidence="2" id="KW-1185">Reference proteome</keyword>
<accession>A0ACB7S5J5</accession>